<accession>A0A8J6J8L4</accession>
<organism evidence="1 2">
    <name type="scientific">Flintibacter hominis</name>
    <dbReference type="NCBI Taxonomy" id="2763048"/>
    <lineage>
        <taxon>Bacteria</taxon>
        <taxon>Bacillati</taxon>
        <taxon>Bacillota</taxon>
        <taxon>Clostridia</taxon>
        <taxon>Eubacteriales</taxon>
        <taxon>Flintibacter</taxon>
    </lineage>
</organism>
<name>A0A8J6J8L4_9FIRM</name>
<keyword evidence="2" id="KW-1185">Reference proteome</keyword>
<dbReference type="EMBL" id="JACOPO010000002">
    <property type="protein sequence ID" value="MBC5721922.1"/>
    <property type="molecule type" value="Genomic_DNA"/>
</dbReference>
<dbReference type="Proteomes" id="UP000628736">
    <property type="component" value="Unassembled WGS sequence"/>
</dbReference>
<gene>
    <name evidence="1" type="ORF">H8S11_03695</name>
</gene>
<proteinExistence type="predicted"/>
<evidence type="ECO:0000313" key="2">
    <source>
        <dbReference type="Proteomes" id="UP000628736"/>
    </source>
</evidence>
<reference evidence="1" key="1">
    <citation type="submission" date="2020-08" db="EMBL/GenBank/DDBJ databases">
        <title>Genome public.</title>
        <authorList>
            <person name="Liu C."/>
            <person name="Sun Q."/>
        </authorList>
    </citation>
    <scope>NUCLEOTIDE SEQUENCE</scope>
    <source>
        <strain evidence="1">NSJ-23</strain>
    </source>
</reference>
<sequence>MKSERIMILVWADLNKRKIYVPRKLMERVHILNSAEAQLYFTYRNRYPDFEVMAG</sequence>
<dbReference type="RefSeq" id="WP_186852236.1">
    <property type="nucleotide sequence ID" value="NZ_JACOPO010000002.1"/>
</dbReference>
<protein>
    <submittedName>
        <fullName evidence="1">Uncharacterized protein</fullName>
    </submittedName>
</protein>
<evidence type="ECO:0000313" key="1">
    <source>
        <dbReference type="EMBL" id="MBC5721922.1"/>
    </source>
</evidence>
<dbReference type="AlphaFoldDB" id="A0A8J6J8L4"/>
<comment type="caution">
    <text evidence="1">The sequence shown here is derived from an EMBL/GenBank/DDBJ whole genome shotgun (WGS) entry which is preliminary data.</text>
</comment>